<dbReference type="Proteomes" id="UP000308528">
    <property type="component" value="Unassembled WGS sequence"/>
</dbReference>
<keyword evidence="2" id="KW-0732">Signal</keyword>
<accession>A0A4S4N986</accession>
<evidence type="ECO:0000256" key="4">
    <source>
        <dbReference type="ARBA" id="ARBA00023239"/>
    </source>
</evidence>
<evidence type="ECO:0000259" key="6">
    <source>
        <dbReference type="Pfam" id="PF16889"/>
    </source>
</evidence>
<evidence type="ECO:0000259" key="5">
    <source>
        <dbReference type="Pfam" id="PF07940"/>
    </source>
</evidence>
<feature type="domain" description="Heparinase II/III-like C-terminal" evidence="5">
    <location>
        <begin position="421"/>
        <end position="630"/>
    </location>
</feature>
<dbReference type="Gene3D" id="1.50.10.100">
    <property type="entry name" value="Chondroitin AC/alginate lyase"/>
    <property type="match status" value="1"/>
</dbReference>
<evidence type="ECO:0000256" key="2">
    <source>
        <dbReference type="ARBA" id="ARBA00022729"/>
    </source>
</evidence>
<dbReference type="PANTHER" id="PTHR39210">
    <property type="entry name" value="HEPARIN-SULFATE LYASE"/>
    <property type="match status" value="1"/>
</dbReference>
<dbReference type="RefSeq" id="WP_136460740.1">
    <property type="nucleotide sequence ID" value="NZ_SRSF01000017.1"/>
</dbReference>
<evidence type="ECO:0000256" key="3">
    <source>
        <dbReference type="ARBA" id="ARBA00022764"/>
    </source>
</evidence>
<dbReference type="AlphaFoldDB" id="A0A4S4N986"/>
<evidence type="ECO:0000313" key="8">
    <source>
        <dbReference type="Proteomes" id="UP000308528"/>
    </source>
</evidence>
<comment type="subcellular location">
    <subcellularLocation>
        <location evidence="1">Periplasm</location>
    </subcellularLocation>
</comment>
<dbReference type="EMBL" id="SRSF01000017">
    <property type="protein sequence ID" value="THH34561.1"/>
    <property type="molecule type" value="Genomic_DNA"/>
</dbReference>
<keyword evidence="4 7" id="KW-0456">Lyase</keyword>
<dbReference type="Gene3D" id="2.70.98.70">
    <property type="match status" value="1"/>
</dbReference>
<evidence type="ECO:0000313" key="7">
    <source>
        <dbReference type="EMBL" id="THH34561.1"/>
    </source>
</evidence>
<dbReference type="Pfam" id="PF07940">
    <property type="entry name" value="Hepar_II_III_C"/>
    <property type="match status" value="1"/>
</dbReference>
<dbReference type="Pfam" id="PF16889">
    <property type="entry name" value="Hepar_II_III_N"/>
    <property type="match status" value="1"/>
</dbReference>
<dbReference type="OrthoDB" id="7335480at2"/>
<protein>
    <submittedName>
        <fullName evidence="7">Alginate lyase family protein</fullName>
    </submittedName>
</protein>
<dbReference type="InterPro" id="IPR008929">
    <property type="entry name" value="Chondroitin_lyas"/>
</dbReference>
<evidence type="ECO:0000256" key="1">
    <source>
        <dbReference type="ARBA" id="ARBA00004418"/>
    </source>
</evidence>
<keyword evidence="3" id="KW-0574">Periplasm</keyword>
<keyword evidence="8" id="KW-1185">Reference proteome</keyword>
<gene>
    <name evidence="7" type="ORF">E4021_17515</name>
</gene>
<dbReference type="GO" id="GO:0042597">
    <property type="term" value="C:periplasmic space"/>
    <property type="evidence" value="ECO:0007669"/>
    <property type="project" value="UniProtKB-SubCell"/>
</dbReference>
<sequence>MIGKVRNAVNLARNMGPRYVGYRLWYETSRRSGWLRRRFPVNPPSRTFISLAEWRRDPPAFFFQSNAELQFNRRSTTDLENYVGRLEKGEFRFFSAEWKNLGMDYDWWTNPTTGYRYEDRHWTQIPDYDPEKGDIKYVWEKSRFAHLIPIIRLNSHTGEDRSESVISEIIDWIDRNPINRGPNWRCSQEISLRVLNWTFALYYYRDATALTEDRFSRIMHAIYWQIHHVYGNIHFSRIAVRNNHALTETLMLALSGWLFPFFPEAKKWQKAGAKWFVKEVEYQIYADGTFLQFSHNYHRVTAQLLTWGIRLANLHGEPWPEIVYRKATATLQYLSACTIDENGHLPNYGANDGALFFPFTDSDYRDYRPELGALAAVLLDSGRKEDATLSVYSRYAAAAAEAITWYGLKGSASPPDMVDDRPMLTEFPEGGYYLMRSSPNDLTFLKCGSYRDRPSHADNLHIDIWYRGENIMRDAGTYRYNAEPELVRYFNGTTSHNTVTLGEYDQMKKGPRFIWFHWSQARARDLWQEDGTLQFRGEIEAFSELGPNITHTRKVTHDPKGRYWIIQDNVDHMTGLPIHQYWNPGPTFSDHFVMVARDGDGNVLECEKLTGHYSGYYGKKIATEVWRFSSWKNEITTEIRPR</sequence>
<name>A0A4S4N986_9BACT</name>
<dbReference type="InterPro" id="IPR012480">
    <property type="entry name" value="Hepar_II_III_C"/>
</dbReference>
<dbReference type="PANTHER" id="PTHR39210:SF1">
    <property type="entry name" value="HEPARIN-SULFATE LYASE"/>
    <property type="match status" value="1"/>
</dbReference>
<organism evidence="7 8">
    <name type="scientific">Neolewinella litorea</name>
    <dbReference type="NCBI Taxonomy" id="2562452"/>
    <lineage>
        <taxon>Bacteria</taxon>
        <taxon>Pseudomonadati</taxon>
        <taxon>Bacteroidota</taxon>
        <taxon>Saprospiria</taxon>
        <taxon>Saprospirales</taxon>
        <taxon>Lewinellaceae</taxon>
        <taxon>Neolewinella</taxon>
    </lineage>
</organism>
<feature type="domain" description="Heparin-sulfate lyase N-terminal" evidence="6">
    <location>
        <begin position="102"/>
        <end position="313"/>
    </location>
</feature>
<comment type="caution">
    <text evidence="7">The sequence shown here is derived from an EMBL/GenBank/DDBJ whole genome shotgun (WGS) entry which is preliminary data.</text>
</comment>
<dbReference type="InterPro" id="IPR031680">
    <property type="entry name" value="Hepar_II_III_N"/>
</dbReference>
<dbReference type="GO" id="GO:0016829">
    <property type="term" value="F:lyase activity"/>
    <property type="evidence" value="ECO:0007669"/>
    <property type="project" value="UniProtKB-KW"/>
</dbReference>
<dbReference type="SUPFAM" id="SSF48230">
    <property type="entry name" value="Chondroitin AC/alginate lyase"/>
    <property type="match status" value="1"/>
</dbReference>
<proteinExistence type="predicted"/>
<reference evidence="7 8" key="1">
    <citation type="submission" date="2019-04" db="EMBL/GenBank/DDBJ databases">
        <title>Lewinella litorea sp. nov., isolated from a marine sand.</title>
        <authorList>
            <person name="Yoon J.-H."/>
        </authorList>
    </citation>
    <scope>NUCLEOTIDE SEQUENCE [LARGE SCALE GENOMIC DNA]</scope>
    <source>
        <strain evidence="7 8">HSMS-39</strain>
    </source>
</reference>